<dbReference type="OrthoDB" id="9799092at2"/>
<dbReference type="PANTHER" id="PTHR12818">
    <property type="entry name" value="TRNA (ADENINE(37)-N6)-METHYLTRANSFERASE"/>
    <property type="match status" value="1"/>
</dbReference>
<dbReference type="SUPFAM" id="SSF118196">
    <property type="entry name" value="YaeB-like"/>
    <property type="match status" value="1"/>
</dbReference>
<dbReference type="PANTHER" id="PTHR12818:SF0">
    <property type="entry name" value="TRNA (ADENINE(37)-N6)-METHYLTRANSFERASE"/>
    <property type="match status" value="1"/>
</dbReference>
<keyword evidence="4" id="KW-0489">Methyltransferase</keyword>
<dbReference type="Gene3D" id="2.40.30.70">
    <property type="entry name" value="YaeB-like"/>
    <property type="match status" value="1"/>
</dbReference>
<proteinExistence type="inferred from homology"/>
<dbReference type="InterPro" id="IPR036414">
    <property type="entry name" value="YaeB_N_sf"/>
</dbReference>
<dbReference type="PROSITE" id="PS01318">
    <property type="entry name" value="TSAA_1"/>
    <property type="match status" value="1"/>
</dbReference>
<dbReference type="EMBL" id="VMBG01000001">
    <property type="protein sequence ID" value="TSJ79482.1"/>
    <property type="molecule type" value="Genomic_DNA"/>
</dbReference>
<keyword evidence="4" id="KW-0808">Transferase</keyword>
<dbReference type="InterPro" id="IPR023370">
    <property type="entry name" value="TrmO-like_N"/>
</dbReference>
<dbReference type="NCBIfam" id="TIGR00104">
    <property type="entry name" value="tRNA_TsaA"/>
    <property type="match status" value="1"/>
</dbReference>
<feature type="domain" description="TsaA-like" evidence="3">
    <location>
        <begin position="51"/>
        <end position="185"/>
    </location>
</feature>
<dbReference type="InterPro" id="IPR036413">
    <property type="entry name" value="YaeB-like_sf"/>
</dbReference>
<dbReference type="PROSITE" id="PS51668">
    <property type="entry name" value="TSAA_2"/>
    <property type="match status" value="1"/>
</dbReference>
<dbReference type="InterPro" id="IPR040372">
    <property type="entry name" value="YaeB-like"/>
</dbReference>
<dbReference type="InterPro" id="IPR023368">
    <property type="entry name" value="UPF0066_cons_site"/>
</dbReference>
<name>A0A556QS80_9BACT</name>
<evidence type="ECO:0000256" key="2">
    <source>
        <dbReference type="ARBA" id="ARBA00033753"/>
    </source>
</evidence>
<evidence type="ECO:0000259" key="3">
    <source>
        <dbReference type="PROSITE" id="PS51668"/>
    </source>
</evidence>
<evidence type="ECO:0000313" key="4">
    <source>
        <dbReference type="EMBL" id="TSJ79482.1"/>
    </source>
</evidence>
<comment type="similarity">
    <text evidence="2">Belongs to the tRNA methyltransferase O family.</text>
</comment>
<organism evidence="4 5">
    <name type="scientific">Rariglobus hedericola</name>
    <dbReference type="NCBI Taxonomy" id="2597822"/>
    <lineage>
        <taxon>Bacteria</taxon>
        <taxon>Pseudomonadati</taxon>
        <taxon>Verrucomicrobiota</taxon>
        <taxon>Opitutia</taxon>
        <taxon>Opitutales</taxon>
        <taxon>Opitutaceae</taxon>
        <taxon>Rariglobus</taxon>
    </lineage>
</organism>
<dbReference type="CDD" id="cd09281">
    <property type="entry name" value="UPF0066"/>
    <property type="match status" value="1"/>
</dbReference>
<reference evidence="4 5" key="1">
    <citation type="submission" date="2019-07" db="EMBL/GenBank/DDBJ databases">
        <title>Description of 53C-WASEF.</title>
        <authorList>
            <person name="Pitt A."/>
            <person name="Hahn M.W."/>
        </authorList>
    </citation>
    <scope>NUCLEOTIDE SEQUENCE [LARGE SCALE GENOMIC DNA]</scope>
    <source>
        <strain evidence="4 5">53C-WASEF</strain>
    </source>
</reference>
<accession>A0A556QS80</accession>
<protein>
    <submittedName>
        <fullName evidence="4">tRNA (N6-threonylcarbamoyladenosine(37)-N6)-methyltransferase TrmO</fullName>
    </submittedName>
</protein>
<dbReference type="GO" id="GO:0032259">
    <property type="term" value="P:methylation"/>
    <property type="evidence" value="ECO:0007669"/>
    <property type="project" value="UniProtKB-KW"/>
</dbReference>
<sequence>MKPIRAGQERFCIKEVELRCQLVGLERGRVQHRPPAESRACSCAVTDSLTLKPIGFIRTQKRVKFQARHQPVDGEEECNVLELLPGSNFEQALRDLAGFDRVWLLWWFHRNETWRPLVLPPRGPAQRRGVFATRSPHRPNPLGMTPVRLLGIKGRTLRLGACDLVDGTPVFDVKPYVPAYDSFPEANAGWIAEVDAVSAAPARFTVTLSEAAETQAAWLRETWEIDFTPRLVELLSHDPTPHRTRRIRKRASGTLEIGCGAWRAEFTIEGETVTVTALETGYPLRFLTREGYEEVPDRDAQMAFLARWPEIAPTQG</sequence>
<evidence type="ECO:0000313" key="5">
    <source>
        <dbReference type="Proteomes" id="UP000315648"/>
    </source>
</evidence>
<dbReference type="Pfam" id="PF01980">
    <property type="entry name" value="TrmO_N"/>
    <property type="match status" value="1"/>
</dbReference>
<keyword evidence="5" id="KW-1185">Reference proteome</keyword>
<keyword evidence="1" id="KW-0949">S-adenosyl-L-methionine</keyword>
<dbReference type="AlphaFoldDB" id="A0A556QS80"/>
<comment type="caution">
    <text evidence="4">The sequence shown here is derived from an EMBL/GenBank/DDBJ whole genome shotgun (WGS) entry which is preliminary data.</text>
</comment>
<dbReference type="GO" id="GO:0008168">
    <property type="term" value="F:methyltransferase activity"/>
    <property type="evidence" value="ECO:0007669"/>
    <property type="project" value="UniProtKB-KW"/>
</dbReference>
<dbReference type="Proteomes" id="UP000315648">
    <property type="component" value="Unassembled WGS sequence"/>
</dbReference>
<gene>
    <name evidence="4" type="primary">tsaA</name>
    <name evidence="4" type="ORF">FPL22_09400</name>
</gene>
<evidence type="ECO:0000256" key="1">
    <source>
        <dbReference type="ARBA" id="ARBA00022691"/>
    </source>
</evidence>